<dbReference type="Pfam" id="PF00389">
    <property type="entry name" value="2-Hacid_dh"/>
    <property type="match status" value="1"/>
</dbReference>
<keyword evidence="8" id="KW-1185">Reference proteome</keyword>
<keyword evidence="2 4" id="KW-0560">Oxidoreductase</keyword>
<dbReference type="InterPro" id="IPR036291">
    <property type="entry name" value="NAD(P)-bd_dom_sf"/>
</dbReference>
<dbReference type="PANTHER" id="PTHR10996:SF283">
    <property type="entry name" value="GLYOXYLATE_HYDROXYPYRUVATE REDUCTASE B"/>
    <property type="match status" value="1"/>
</dbReference>
<accession>A0A1G6TDN1</accession>
<name>A0A1G6TDN1_9RHOB</name>
<dbReference type="OrthoDB" id="9793626at2"/>
<evidence type="ECO:0000256" key="1">
    <source>
        <dbReference type="ARBA" id="ARBA00005854"/>
    </source>
</evidence>
<dbReference type="GO" id="GO:0051287">
    <property type="term" value="F:NAD binding"/>
    <property type="evidence" value="ECO:0007669"/>
    <property type="project" value="InterPro"/>
</dbReference>
<dbReference type="FunFam" id="3.40.50.720:FF:000203">
    <property type="entry name" value="D-3-phosphoglycerate dehydrogenase (SerA)"/>
    <property type="match status" value="1"/>
</dbReference>
<dbReference type="Gene3D" id="3.40.50.720">
    <property type="entry name" value="NAD(P)-binding Rossmann-like Domain"/>
    <property type="match status" value="2"/>
</dbReference>
<keyword evidence="3" id="KW-0520">NAD</keyword>
<dbReference type="InterPro" id="IPR029753">
    <property type="entry name" value="D-isomer_DH_CS"/>
</dbReference>
<evidence type="ECO:0000256" key="4">
    <source>
        <dbReference type="RuleBase" id="RU003719"/>
    </source>
</evidence>
<evidence type="ECO:0000313" key="7">
    <source>
        <dbReference type="EMBL" id="SDD27139.1"/>
    </source>
</evidence>
<dbReference type="STRING" id="639004.SAMN04488239_10671"/>
<dbReference type="PANTHER" id="PTHR10996">
    <property type="entry name" value="2-HYDROXYACID DEHYDROGENASE-RELATED"/>
    <property type="match status" value="1"/>
</dbReference>
<comment type="similarity">
    <text evidence="1 4">Belongs to the D-isomer specific 2-hydroxyacid dehydrogenase family.</text>
</comment>
<dbReference type="CDD" id="cd05301">
    <property type="entry name" value="GDH"/>
    <property type="match status" value="1"/>
</dbReference>
<dbReference type="InterPro" id="IPR006140">
    <property type="entry name" value="D-isomer_DH_NAD-bd"/>
</dbReference>
<dbReference type="InterPro" id="IPR006139">
    <property type="entry name" value="D-isomer_2_OHA_DH_cat_dom"/>
</dbReference>
<sequence>MESFTDDRQRRGELPRLVVTRALPDELSRRIARGWDVWTNPFDRTLTADELIAAAERQRAEVLLVMAMDRIDAQVIERLPDAVRIIATLSVGHDHIDLDAARARGIAVVHTPDILSDAVSEIALMLMLCAARRAREGERMLYERTWQGWSPTQLLGRDVTGARLGVLGMGRIGRTIARRARTAFDMELHYHNRSRLAPGLEEGAIYHPDAEGLLAASDFLVLAAPSNPQTRGFLNRERLALLPRGAIVVNIARGDLVDDEALVAALQSGHVAAAGLDVFNGEPDIHPGYLDLPNVFLQPHQGSSTVGTRVRMGHMLLDAIEACSAGQSVPNRLV</sequence>
<dbReference type="Pfam" id="PF02826">
    <property type="entry name" value="2-Hacid_dh_C"/>
    <property type="match status" value="1"/>
</dbReference>
<dbReference type="GO" id="GO:0016618">
    <property type="term" value="F:hydroxypyruvate reductase [NAD(P)H] activity"/>
    <property type="evidence" value="ECO:0007669"/>
    <property type="project" value="TreeGrafter"/>
</dbReference>
<dbReference type="Proteomes" id="UP000199628">
    <property type="component" value="Unassembled WGS sequence"/>
</dbReference>
<dbReference type="SUPFAM" id="SSF52283">
    <property type="entry name" value="Formate/glycerate dehydrogenase catalytic domain-like"/>
    <property type="match status" value="1"/>
</dbReference>
<feature type="domain" description="D-isomer specific 2-hydroxyacid dehydrogenase NAD-binding" evidence="6">
    <location>
        <begin position="124"/>
        <end position="302"/>
    </location>
</feature>
<protein>
    <submittedName>
        <fullName evidence="7">Glyoxylate reductase</fullName>
    </submittedName>
</protein>
<evidence type="ECO:0000259" key="6">
    <source>
        <dbReference type="Pfam" id="PF02826"/>
    </source>
</evidence>
<dbReference type="EMBL" id="FMZV01000006">
    <property type="protein sequence ID" value="SDD27139.1"/>
    <property type="molecule type" value="Genomic_DNA"/>
</dbReference>
<organism evidence="7 8">
    <name type="scientific">Ruegeria marina</name>
    <dbReference type="NCBI Taxonomy" id="639004"/>
    <lineage>
        <taxon>Bacteria</taxon>
        <taxon>Pseudomonadati</taxon>
        <taxon>Pseudomonadota</taxon>
        <taxon>Alphaproteobacteria</taxon>
        <taxon>Rhodobacterales</taxon>
        <taxon>Roseobacteraceae</taxon>
        <taxon>Ruegeria</taxon>
    </lineage>
</organism>
<proteinExistence type="inferred from homology"/>
<dbReference type="PROSITE" id="PS00671">
    <property type="entry name" value="D_2_HYDROXYACID_DH_3"/>
    <property type="match status" value="1"/>
</dbReference>
<dbReference type="AlphaFoldDB" id="A0A1G6TDN1"/>
<evidence type="ECO:0000256" key="3">
    <source>
        <dbReference type="ARBA" id="ARBA00023027"/>
    </source>
</evidence>
<dbReference type="InterPro" id="IPR050223">
    <property type="entry name" value="D-isomer_2-hydroxyacid_DH"/>
</dbReference>
<dbReference type="PROSITE" id="PS00065">
    <property type="entry name" value="D_2_HYDROXYACID_DH_1"/>
    <property type="match status" value="1"/>
</dbReference>
<dbReference type="GO" id="GO:0030267">
    <property type="term" value="F:glyoxylate reductase (NADPH) activity"/>
    <property type="evidence" value="ECO:0007669"/>
    <property type="project" value="TreeGrafter"/>
</dbReference>
<dbReference type="InterPro" id="IPR029752">
    <property type="entry name" value="D-isomer_DH_CS1"/>
</dbReference>
<reference evidence="8" key="1">
    <citation type="submission" date="2016-10" db="EMBL/GenBank/DDBJ databases">
        <authorList>
            <person name="Varghese N."/>
            <person name="Submissions S."/>
        </authorList>
    </citation>
    <scope>NUCLEOTIDE SEQUENCE [LARGE SCALE GENOMIC DNA]</scope>
    <source>
        <strain evidence="8">CGMCC 1.9108</strain>
    </source>
</reference>
<feature type="domain" description="D-isomer specific 2-hydroxyacid dehydrogenase catalytic" evidence="5">
    <location>
        <begin position="24"/>
        <end position="333"/>
    </location>
</feature>
<gene>
    <name evidence="7" type="ORF">SAMN04488239_10671</name>
</gene>
<evidence type="ECO:0000259" key="5">
    <source>
        <dbReference type="Pfam" id="PF00389"/>
    </source>
</evidence>
<evidence type="ECO:0000313" key="8">
    <source>
        <dbReference type="Proteomes" id="UP000199628"/>
    </source>
</evidence>
<dbReference type="GO" id="GO:0005829">
    <property type="term" value="C:cytosol"/>
    <property type="evidence" value="ECO:0007669"/>
    <property type="project" value="TreeGrafter"/>
</dbReference>
<dbReference type="SUPFAM" id="SSF51735">
    <property type="entry name" value="NAD(P)-binding Rossmann-fold domains"/>
    <property type="match status" value="1"/>
</dbReference>
<evidence type="ECO:0000256" key="2">
    <source>
        <dbReference type="ARBA" id="ARBA00023002"/>
    </source>
</evidence>
<dbReference type="RefSeq" id="WP_093030767.1">
    <property type="nucleotide sequence ID" value="NZ_FMZV01000006.1"/>
</dbReference>